<evidence type="ECO:0000313" key="3">
    <source>
        <dbReference type="Proteomes" id="UP000660262"/>
    </source>
</evidence>
<comment type="caution">
    <text evidence="2">The sequence shown here is derived from an EMBL/GenBank/DDBJ whole genome shotgun (WGS) entry which is preliminary data.</text>
</comment>
<organism evidence="2 3">
    <name type="scientific">Pycnococcus provasolii</name>
    <dbReference type="NCBI Taxonomy" id="41880"/>
    <lineage>
        <taxon>Eukaryota</taxon>
        <taxon>Viridiplantae</taxon>
        <taxon>Chlorophyta</taxon>
        <taxon>Pseudoscourfieldiophyceae</taxon>
        <taxon>Pseudoscourfieldiales</taxon>
        <taxon>Pycnococcaceae</taxon>
        <taxon>Pycnococcus</taxon>
    </lineage>
</organism>
<name>A0A830HSQ4_9CHLO</name>
<protein>
    <submittedName>
        <fullName evidence="2">Uncharacterized protein</fullName>
    </submittedName>
</protein>
<reference evidence="2" key="1">
    <citation type="submission" date="2020-10" db="EMBL/GenBank/DDBJ databases">
        <title>Unveiling of a novel bifunctional photoreceptor, Dualchrome1, isolated from a cosmopolitan green alga.</title>
        <authorList>
            <person name="Suzuki S."/>
            <person name="Kawachi M."/>
        </authorList>
    </citation>
    <scope>NUCLEOTIDE SEQUENCE</scope>
    <source>
        <strain evidence="2">NIES 2893</strain>
    </source>
</reference>
<proteinExistence type="predicted"/>
<evidence type="ECO:0000313" key="2">
    <source>
        <dbReference type="EMBL" id="GHP10174.1"/>
    </source>
</evidence>
<keyword evidence="3" id="KW-1185">Reference proteome</keyword>
<feature type="transmembrane region" description="Helical" evidence="1">
    <location>
        <begin position="28"/>
        <end position="47"/>
    </location>
</feature>
<sequence>MGGGEGSLKEVFYPGGYNPNPVGWRGRSLMAIGGICLTMVPIFVWSAKNESRPLPPTHWIPSQLWYVVVTGKLERLRGATNVRVTHNNTHKYRQQVRLLRKQGDWRAVHAKEVEAE</sequence>
<dbReference type="EMBL" id="BNJQ01000028">
    <property type="protein sequence ID" value="GHP10174.1"/>
    <property type="molecule type" value="Genomic_DNA"/>
</dbReference>
<keyword evidence="1" id="KW-0812">Transmembrane</keyword>
<accession>A0A830HSQ4</accession>
<dbReference type="PANTHER" id="PTHR34286">
    <property type="entry name" value="TRANSMEMBRANE PROTEIN"/>
    <property type="match status" value="1"/>
</dbReference>
<dbReference type="PANTHER" id="PTHR34286:SF1">
    <property type="entry name" value="TRANSMEMBRANE PROTEIN"/>
    <property type="match status" value="1"/>
</dbReference>
<gene>
    <name evidence="2" type="ORF">PPROV_000890600</name>
</gene>
<keyword evidence="1" id="KW-1133">Transmembrane helix</keyword>
<dbReference type="Proteomes" id="UP000660262">
    <property type="component" value="Unassembled WGS sequence"/>
</dbReference>
<dbReference type="AlphaFoldDB" id="A0A830HSQ4"/>
<keyword evidence="1" id="KW-0472">Membrane</keyword>
<evidence type="ECO:0000256" key="1">
    <source>
        <dbReference type="SAM" id="Phobius"/>
    </source>
</evidence>